<sequence>MILQQLEELTQEVGLGRKEIKTDSLSMSIGEIINLYKEDDIELSPAYQRLFRWDSEQKSRFIESIILGIPLPPIFVAQNEDGKWTVVDGLQRLSTILQLTGELIEDKVLTKPFTFTTTRKLPSLEGLTWDRLTDDIKRIIKRSKLNINIILTENSIQAQYELFQRLNTGGLHLEPQEIRNCLIIMLNESFYKKINELKEYKSFKRSLDIKGNKIYIEHHMELMLRYFIMKSKCVDFSKYKMSTTLLSDFIDQETISLLDNVSFNIDNEIETFKRTFDYIYSALNKSAFKKYNIDKSTFEGAFSTSVYEAIVPGVAVNIDEIEKLEKDDFCNRIKMMHQSPAYIALSARGVKALPRIKGMMEFSKEYFGNEN</sequence>
<proteinExistence type="predicted"/>
<keyword evidence="5" id="KW-1185">Reference proteome</keyword>
<dbReference type="Pfam" id="PF03235">
    <property type="entry name" value="GmrSD_N"/>
    <property type="match status" value="1"/>
</dbReference>
<dbReference type="PANTHER" id="PTHR39639:SF1">
    <property type="entry name" value="DUF262 DOMAIN-CONTAINING PROTEIN"/>
    <property type="match status" value="1"/>
</dbReference>
<gene>
    <name evidence="3" type="ORF">I2492_03350</name>
    <name evidence="2" type="ORF">I2493_03350</name>
</gene>
<name>A0A9D7AFZ3_9GAMM</name>
<evidence type="ECO:0000313" key="5">
    <source>
        <dbReference type="Proteomes" id="UP001296969"/>
    </source>
</evidence>
<dbReference type="EMBL" id="JADRCP010000001">
    <property type="protein sequence ID" value="MBK5175364.1"/>
    <property type="molecule type" value="Genomic_DNA"/>
</dbReference>
<accession>A0A9D7AFZ3</accession>
<reference evidence="3 5" key="1">
    <citation type="submission" date="2020-11" db="EMBL/GenBank/DDBJ databases">
        <title>Insectihabitans protaetiae gen. nov. sp. nov. and Insectihabitans allomyrinae sp. nov., isolated from larvae of Protaetia brevitarsis seulensis and Allomyrina dichotoma, respectively.</title>
        <authorList>
            <person name="Lee S.D."/>
            <person name="Byeon Y.-S."/>
            <person name="Kim S.-M."/>
            <person name="Yang H.L."/>
            <person name="Kim I.S."/>
        </authorList>
    </citation>
    <scope>NUCLEOTIDE SEQUENCE</scope>
    <source>
        <strain evidence="3">CWB-B4</strain>
        <strain evidence="2 5">CWB-B43</strain>
    </source>
</reference>
<dbReference type="EMBL" id="JADRCQ010000001">
    <property type="protein sequence ID" value="MBK5072055.1"/>
    <property type="molecule type" value="Genomic_DNA"/>
</dbReference>
<dbReference type="InterPro" id="IPR004919">
    <property type="entry name" value="GmrSD_N"/>
</dbReference>
<evidence type="ECO:0000313" key="2">
    <source>
        <dbReference type="EMBL" id="MBK5072055.1"/>
    </source>
</evidence>
<dbReference type="PANTHER" id="PTHR39639">
    <property type="entry name" value="CHROMOSOME 16, WHOLE GENOME SHOTGUN SEQUENCE"/>
    <property type="match status" value="1"/>
</dbReference>
<evidence type="ECO:0000313" key="3">
    <source>
        <dbReference type="EMBL" id="MBK5175364.1"/>
    </source>
</evidence>
<comment type="caution">
    <text evidence="3">The sequence shown here is derived from an EMBL/GenBank/DDBJ whole genome shotgun (WGS) entry which is preliminary data.</text>
</comment>
<dbReference type="Proteomes" id="UP001296969">
    <property type="component" value="Unassembled WGS sequence"/>
</dbReference>
<feature type="domain" description="GmrSD restriction endonucleases N-terminal" evidence="1">
    <location>
        <begin position="34"/>
        <end position="183"/>
    </location>
</feature>
<evidence type="ECO:0000259" key="1">
    <source>
        <dbReference type="Pfam" id="PF03235"/>
    </source>
</evidence>
<dbReference type="AlphaFoldDB" id="A0A9D7AFZ3"/>
<dbReference type="Proteomes" id="UP000807542">
    <property type="component" value="Unassembled WGS sequence"/>
</dbReference>
<organism evidence="3 4">
    <name type="scientific">Limnobaculum xujianqingii</name>
    <dbReference type="NCBI Taxonomy" id="2738837"/>
    <lineage>
        <taxon>Bacteria</taxon>
        <taxon>Pseudomonadati</taxon>
        <taxon>Pseudomonadota</taxon>
        <taxon>Gammaproteobacteria</taxon>
        <taxon>Enterobacterales</taxon>
        <taxon>Budviciaceae</taxon>
        <taxon>Limnobaculum</taxon>
    </lineage>
</organism>
<protein>
    <submittedName>
        <fullName evidence="3">DUF262 domain-containing protein</fullName>
    </submittedName>
</protein>
<evidence type="ECO:0000313" key="4">
    <source>
        <dbReference type="Proteomes" id="UP000807542"/>
    </source>
</evidence>
<dbReference type="RefSeq" id="WP_228397260.1">
    <property type="nucleotide sequence ID" value="NZ_JADRCP010000001.1"/>
</dbReference>